<reference evidence="1 2" key="1">
    <citation type="submission" date="2020-05" db="EMBL/GenBank/DDBJ databases">
        <title>Actinomadura verrucosospora NRRL-B18236 (PFL_A860) Genome sequencing and assembly.</title>
        <authorList>
            <person name="Samborskyy M."/>
        </authorList>
    </citation>
    <scope>NUCLEOTIDE SEQUENCE [LARGE SCALE GENOMIC DNA]</scope>
    <source>
        <strain evidence="1 2">NRRL:B18236</strain>
    </source>
</reference>
<dbReference type="EMBL" id="CP053892">
    <property type="protein sequence ID" value="QKG22709.1"/>
    <property type="molecule type" value="Genomic_DNA"/>
</dbReference>
<gene>
    <name evidence="1" type="ORF">ACTIVE_4350</name>
</gene>
<evidence type="ECO:0000313" key="1">
    <source>
        <dbReference type="EMBL" id="QKG22709.1"/>
    </source>
</evidence>
<proteinExistence type="predicted"/>
<accession>A0A7D4AQR6</accession>
<keyword evidence="2" id="KW-1185">Reference proteome</keyword>
<sequence>MGLAQACGLSGGGASAFDLGGRRRSGWLLPVESLPRGGVACAESGRSAFRWSGWESMVRACEVRVSVRQKAARGGPQVRRARLTWGLGALDELLPCHVDHLPRRAGFNPSIEPMSPAPRTTRAPPARFSELMRHPLPVRPFFGKDSGPNVVI</sequence>
<organism evidence="1 2">
    <name type="scientific">Actinomadura verrucosospora</name>
    <dbReference type="NCBI Taxonomy" id="46165"/>
    <lineage>
        <taxon>Bacteria</taxon>
        <taxon>Bacillati</taxon>
        <taxon>Actinomycetota</taxon>
        <taxon>Actinomycetes</taxon>
        <taxon>Streptosporangiales</taxon>
        <taxon>Thermomonosporaceae</taxon>
        <taxon>Actinomadura</taxon>
    </lineage>
</organism>
<dbReference type="AlphaFoldDB" id="A0A7D4AQR6"/>
<dbReference type="Proteomes" id="UP000501240">
    <property type="component" value="Chromosome"/>
</dbReference>
<protein>
    <submittedName>
        <fullName evidence="1">Uncharacterized protein</fullName>
    </submittedName>
</protein>
<name>A0A7D4AQR6_ACTVE</name>
<evidence type="ECO:0000313" key="2">
    <source>
        <dbReference type="Proteomes" id="UP000501240"/>
    </source>
</evidence>